<keyword evidence="21" id="KW-0046">Antibiotic resistance</keyword>
<feature type="domain" description="Penicillin-binding protein transpeptidase" evidence="29">
    <location>
        <begin position="459"/>
        <end position="630"/>
    </location>
</feature>
<keyword evidence="20 28" id="KW-0472">Membrane</keyword>
<dbReference type="Pfam" id="PF00905">
    <property type="entry name" value="Transpeptidase"/>
    <property type="match status" value="1"/>
</dbReference>
<comment type="function">
    <text evidence="1">Cell wall formation. Synthesis of cross-linked peptidoglycan from the lipid intermediates. The enzyme has a penicillin-insensitive transglycosylase N-terminal domain (formation of linear glycan strands) and a penicillin-sensitive transpeptidase C-terminal domain (cross-linking of the peptide subunits).</text>
</comment>
<dbReference type="InterPro" id="IPR036950">
    <property type="entry name" value="PBP_transglycosylase"/>
</dbReference>
<dbReference type="InterPro" id="IPR023346">
    <property type="entry name" value="Lysozyme-like_dom_sf"/>
</dbReference>
<keyword evidence="12" id="KW-0328">Glycosyltransferase</keyword>
<keyword evidence="15" id="KW-0378">Hydrolase</keyword>
<evidence type="ECO:0000256" key="21">
    <source>
        <dbReference type="ARBA" id="ARBA00023251"/>
    </source>
</evidence>
<reference evidence="32 33" key="1">
    <citation type="submission" date="2013-12" db="EMBL/GenBank/DDBJ databases">
        <title>Annotation of the Bibersteinia trehalosi USDA-ARS-USMARC-189 complete genome.</title>
        <authorList>
            <person name="Harhay G.P."/>
            <person name="McVey S."/>
            <person name="Clawson M.L."/>
            <person name="Bono J."/>
            <person name="Heaton M.P."/>
            <person name="Chitko-Mckown C.G."/>
            <person name="Harhay D.M."/>
            <person name="Smith T.P.L."/>
        </authorList>
    </citation>
    <scope>NUCLEOTIDE SEQUENCE [LARGE SCALE GENOMIC DNA]</scope>
    <source>
        <strain evidence="32 33">USDA-ARS-USMARC-189</strain>
    </source>
</reference>
<comment type="catalytic activity">
    <reaction evidence="24">
        <text>Preferential cleavage: (Ac)2-L-Lys-D-Ala-|-D-Ala. Also transpeptidation of peptidyl-alanyl moieties that are N-acyl substituents of D-alanine.</text>
        <dbReference type="EC" id="3.4.16.4"/>
    </reaction>
</comment>
<accession>A0ABM5PCJ9</accession>
<evidence type="ECO:0000256" key="18">
    <source>
        <dbReference type="ARBA" id="ARBA00022984"/>
    </source>
</evidence>
<keyword evidence="22" id="KW-0511">Multifunctional enzyme</keyword>
<keyword evidence="19 28" id="KW-1133">Transmembrane helix</keyword>
<dbReference type="PANTHER" id="PTHR32282">
    <property type="entry name" value="BINDING PROTEIN TRANSPEPTIDASE, PUTATIVE-RELATED"/>
    <property type="match status" value="1"/>
</dbReference>
<evidence type="ECO:0000256" key="4">
    <source>
        <dbReference type="ARBA" id="ARBA00007090"/>
    </source>
</evidence>
<evidence type="ECO:0000259" key="30">
    <source>
        <dbReference type="Pfam" id="PF00912"/>
    </source>
</evidence>
<evidence type="ECO:0000256" key="5">
    <source>
        <dbReference type="ARBA" id="ARBA00007739"/>
    </source>
</evidence>
<sequence>MVGLFLSIFLIYLWHIDRKFLFRHSAKENFSMKIVKIILSALLTLIIVAGIALGLLYVQARDNLPNVRELKTVELSQPMQIFTADGKLIGEVGEQRRIPVKLAEVPPLLIDAFIATEDSRFYEHKGIDPKGILRAIVRSAQGDTQGASTITQQLARNFYLSPERTLQRKFNEVVLALEIENQLSKDEILELYLNKIFLGYRSYGIAGAAKTYFGKNLDELTLSEMAIIAGLPKAPSTMNPLHSIKRAEARRNVVLGRMLEMGKISKAQYEQAKAEPVVARAQGAILEFRADYVSEMIRQEMVKRYGADDAYTKGFKVYATVLSADQKEAEKALRDNLINYDRKHGWRGAEVLWQPKEKAWSEEEIITHLAGLPHSEPFVPAAVLSIAKNSAKVLLADGEQAELKFAGMKWARKFINDSAQGKAPTAVKDVINVGQQIWVRKNARGEYELGQIPEVNSALVSLDSNNGAIEAIVGGFSFEQSKFNRATQSLVQVGSTIKPFIYAAALNKGASLATTISDQPITITKKGQKPWSPKNSPNTYSPTPLRLKVGLGQSKNMVMVRTMQMAGIDYVAEYLERFGFKRSQYLATEALALGAASFTPLEMARAYAVFDNGGYLIEPYIIERILDSQGNELFKANPARACLACDERPVIYPEPVYFDFVQAQDYRDSLDSKFAQLASENSKEESDESNPELDIATKIIEDAPSLISRSDKEVRYAPRVISGEIAFLMRNALKTAIFGEQGQGWRGTSWRLANEFKRQDIGGKTGTTNNSKVTWYAGFGANIVTTVYVGFDDNKRTLGRGEAGAETAMPAWTKYMKVALSDKQVRKDTPPSNIIEVKIDAVSGGLGNALNEYFIKGTEPTKALSVESEVKAAEKKAHPALQQRLGLPPAGVLQIKGQELF</sequence>
<protein>
    <recommendedName>
        <fullName evidence="7">Penicillin-binding protein 1A</fullName>
        <ecNumber evidence="25">2.4.99.28</ecNumber>
        <ecNumber evidence="6">3.4.16.4</ecNumber>
    </recommendedName>
</protein>
<feature type="region of interest" description="Disordered" evidence="27">
    <location>
        <begin position="524"/>
        <end position="543"/>
    </location>
</feature>
<name>A0ABM5PCJ9_BIBTR</name>
<dbReference type="InterPro" id="IPR031376">
    <property type="entry name" value="PCB_OB"/>
</dbReference>
<evidence type="ECO:0000256" key="10">
    <source>
        <dbReference type="ARBA" id="ARBA00022645"/>
    </source>
</evidence>
<dbReference type="EC" id="2.4.99.28" evidence="25"/>
<keyword evidence="11" id="KW-0645">Protease</keyword>
<evidence type="ECO:0000256" key="16">
    <source>
        <dbReference type="ARBA" id="ARBA00022960"/>
    </source>
</evidence>
<gene>
    <name evidence="32" type="ORF">F543_5170</name>
</gene>
<keyword evidence="14 28" id="KW-0812">Transmembrane</keyword>
<dbReference type="PANTHER" id="PTHR32282:SF27">
    <property type="entry name" value="PENICILLIN-BINDING PROTEIN 1A"/>
    <property type="match status" value="1"/>
</dbReference>
<evidence type="ECO:0000256" key="7">
    <source>
        <dbReference type="ARBA" id="ARBA00018638"/>
    </source>
</evidence>
<evidence type="ECO:0000256" key="1">
    <source>
        <dbReference type="ARBA" id="ARBA00002624"/>
    </source>
</evidence>
<keyword evidence="17" id="KW-0735">Signal-anchor</keyword>
<comment type="catalytic activity">
    <reaction evidence="26">
        <text>[GlcNAc-(1-&gt;4)-Mur2Ac(oyl-L-Ala-gamma-D-Glu-L-Lys-D-Ala-D-Ala)](n)-di-trans,octa-cis-undecaprenyl diphosphate + beta-D-GlcNAc-(1-&gt;4)-Mur2Ac(oyl-L-Ala-gamma-D-Glu-L-Lys-D-Ala-D-Ala)-di-trans,octa-cis-undecaprenyl diphosphate = [GlcNAc-(1-&gt;4)-Mur2Ac(oyl-L-Ala-gamma-D-Glu-L-Lys-D-Ala-D-Ala)](n+1)-di-trans,octa-cis-undecaprenyl diphosphate + di-trans,octa-cis-undecaprenyl diphosphate + H(+)</text>
        <dbReference type="Rhea" id="RHEA:23708"/>
        <dbReference type="Rhea" id="RHEA-COMP:9602"/>
        <dbReference type="Rhea" id="RHEA-COMP:9603"/>
        <dbReference type="ChEBI" id="CHEBI:15378"/>
        <dbReference type="ChEBI" id="CHEBI:58405"/>
        <dbReference type="ChEBI" id="CHEBI:60033"/>
        <dbReference type="ChEBI" id="CHEBI:78435"/>
        <dbReference type="EC" id="2.4.99.28"/>
    </reaction>
</comment>
<evidence type="ECO:0000256" key="6">
    <source>
        <dbReference type="ARBA" id="ARBA00012448"/>
    </source>
</evidence>
<dbReference type="InterPro" id="IPR001460">
    <property type="entry name" value="PCN-bd_Tpept"/>
</dbReference>
<evidence type="ECO:0000256" key="17">
    <source>
        <dbReference type="ARBA" id="ARBA00022968"/>
    </source>
</evidence>
<feature type="compositionally biased region" description="Polar residues" evidence="27">
    <location>
        <begin position="533"/>
        <end position="542"/>
    </location>
</feature>
<feature type="domain" description="Penicillin-binding protein OB-like" evidence="31">
    <location>
        <begin position="346"/>
        <end position="455"/>
    </location>
</feature>
<dbReference type="EC" id="3.4.16.4" evidence="6"/>
<evidence type="ECO:0000256" key="22">
    <source>
        <dbReference type="ARBA" id="ARBA00023268"/>
    </source>
</evidence>
<evidence type="ECO:0000256" key="3">
    <source>
        <dbReference type="ARBA" id="ARBA00004752"/>
    </source>
</evidence>
<evidence type="ECO:0000256" key="24">
    <source>
        <dbReference type="ARBA" id="ARBA00034000"/>
    </source>
</evidence>
<keyword evidence="33" id="KW-1185">Reference proteome</keyword>
<evidence type="ECO:0000256" key="11">
    <source>
        <dbReference type="ARBA" id="ARBA00022670"/>
    </source>
</evidence>
<keyword evidence="9" id="KW-0997">Cell inner membrane</keyword>
<dbReference type="Pfam" id="PF00912">
    <property type="entry name" value="Transgly"/>
    <property type="match status" value="1"/>
</dbReference>
<dbReference type="InterPro" id="IPR001264">
    <property type="entry name" value="Glyco_trans_51"/>
</dbReference>
<organism evidence="32 33">
    <name type="scientific">Bibersteinia trehalosi USDA-ARS-USMARC-189</name>
    <dbReference type="NCBI Taxonomy" id="1263831"/>
    <lineage>
        <taxon>Bacteria</taxon>
        <taxon>Pseudomonadati</taxon>
        <taxon>Pseudomonadota</taxon>
        <taxon>Gammaproteobacteria</taxon>
        <taxon>Pasteurellales</taxon>
        <taxon>Pasteurellaceae</taxon>
        <taxon>Bibersteinia</taxon>
    </lineage>
</organism>
<dbReference type="Proteomes" id="UP000019092">
    <property type="component" value="Chromosome"/>
</dbReference>
<dbReference type="SUPFAM" id="SSF53955">
    <property type="entry name" value="Lysozyme-like"/>
    <property type="match status" value="1"/>
</dbReference>
<dbReference type="NCBIfam" id="TIGR02074">
    <property type="entry name" value="PBP_1a_fam"/>
    <property type="match status" value="1"/>
</dbReference>
<dbReference type="EMBL" id="CP006955">
    <property type="protein sequence ID" value="AHG83381.1"/>
    <property type="molecule type" value="Genomic_DNA"/>
</dbReference>
<dbReference type="Pfam" id="PF17092">
    <property type="entry name" value="PCB_OB"/>
    <property type="match status" value="1"/>
</dbReference>
<evidence type="ECO:0000256" key="20">
    <source>
        <dbReference type="ARBA" id="ARBA00023136"/>
    </source>
</evidence>
<proteinExistence type="inferred from homology"/>
<keyword evidence="23" id="KW-0961">Cell wall biogenesis/degradation</keyword>
<evidence type="ECO:0000259" key="29">
    <source>
        <dbReference type="Pfam" id="PF00905"/>
    </source>
</evidence>
<dbReference type="InterPro" id="IPR012338">
    <property type="entry name" value="Beta-lactam/transpept-like"/>
</dbReference>
<feature type="domain" description="Glycosyl transferase family 51" evidence="30">
    <location>
        <begin position="86"/>
        <end position="258"/>
    </location>
</feature>
<evidence type="ECO:0000256" key="13">
    <source>
        <dbReference type="ARBA" id="ARBA00022679"/>
    </source>
</evidence>
<keyword evidence="18" id="KW-0573">Peptidoglycan synthesis</keyword>
<dbReference type="SUPFAM" id="SSF56601">
    <property type="entry name" value="beta-lactamase/transpeptidase-like"/>
    <property type="match status" value="1"/>
</dbReference>
<evidence type="ECO:0000256" key="19">
    <source>
        <dbReference type="ARBA" id="ARBA00022989"/>
    </source>
</evidence>
<evidence type="ECO:0000256" key="26">
    <source>
        <dbReference type="ARBA" id="ARBA00049902"/>
    </source>
</evidence>
<evidence type="ECO:0000256" key="23">
    <source>
        <dbReference type="ARBA" id="ARBA00023316"/>
    </source>
</evidence>
<dbReference type="InterPro" id="IPR050396">
    <property type="entry name" value="Glycosyltr_51/Transpeptidase"/>
</dbReference>
<keyword evidence="8" id="KW-1003">Cell membrane</keyword>
<keyword evidence="13" id="KW-0808">Transferase</keyword>
<evidence type="ECO:0000256" key="2">
    <source>
        <dbReference type="ARBA" id="ARBA00004249"/>
    </source>
</evidence>
<evidence type="ECO:0000256" key="15">
    <source>
        <dbReference type="ARBA" id="ARBA00022801"/>
    </source>
</evidence>
<keyword evidence="10" id="KW-0121">Carboxypeptidase</keyword>
<evidence type="ECO:0000313" key="33">
    <source>
        <dbReference type="Proteomes" id="UP000019092"/>
    </source>
</evidence>
<evidence type="ECO:0000256" key="27">
    <source>
        <dbReference type="SAM" id="MobiDB-lite"/>
    </source>
</evidence>
<comment type="subcellular location">
    <subcellularLocation>
        <location evidence="2">Cell inner membrane</location>
        <topology evidence="2">Single-pass type II membrane protein</topology>
    </subcellularLocation>
</comment>
<evidence type="ECO:0000256" key="28">
    <source>
        <dbReference type="SAM" id="Phobius"/>
    </source>
</evidence>
<comment type="similarity">
    <text evidence="4">In the C-terminal section; belongs to the transpeptidase family.</text>
</comment>
<comment type="similarity">
    <text evidence="5">In the N-terminal section; belongs to the glycosyltransferase 51 family.</text>
</comment>
<evidence type="ECO:0000313" key="32">
    <source>
        <dbReference type="EMBL" id="AHG83381.1"/>
    </source>
</evidence>
<dbReference type="Gene3D" id="3.40.710.10">
    <property type="entry name" value="DD-peptidase/beta-lactamase superfamily"/>
    <property type="match status" value="2"/>
</dbReference>
<evidence type="ECO:0000259" key="31">
    <source>
        <dbReference type="Pfam" id="PF17092"/>
    </source>
</evidence>
<evidence type="ECO:0000256" key="12">
    <source>
        <dbReference type="ARBA" id="ARBA00022676"/>
    </source>
</evidence>
<evidence type="ECO:0000256" key="14">
    <source>
        <dbReference type="ARBA" id="ARBA00022692"/>
    </source>
</evidence>
<keyword evidence="16" id="KW-0133">Cell shape</keyword>
<dbReference type="Gene3D" id="1.10.3810.10">
    <property type="entry name" value="Biosynthetic peptidoglycan transglycosylase-like"/>
    <property type="match status" value="1"/>
</dbReference>
<feature type="transmembrane region" description="Helical" evidence="28">
    <location>
        <begin position="34"/>
        <end position="58"/>
    </location>
</feature>
<evidence type="ECO:0000256" key="25">
    <source>
        <dbReference type="ARBA" id="ARBA00044770"/>
    </source>
</evidence>
<comment type="pathway">
    <text evidence="3">Cell wall biogenesis; peptidoglycan biosynthesis.</text>
</comment>
<evidence type="ECO:0000256" key="8">
    <source>
        <dbReference type="ARBA" id="ARBA00022475"/>
    </source>
</evidence>
<evidence type="ECO:0000256" key="9">
    <source>
        <dbReference type="ARBA" id="ARBA00022519"/>
    </source>
</evidence>